<sequence>NFSDSYHKRNKEIFPFYDVDGLVVFDGKNRVERDFKYGSFLKNLCIKHEVYAYERDPKNINYWKNLGVTGLLVDISKIKEFKKNEF</sequence>
<organism evidence="1">
    <name type="scientific">marine sediment metagenome</name>
    <dbReference type="NCBI Taxonomy" id="412755"/>
    <lineage>
        <taxon>unclassified sequences</taxon>
        <taxon>metagenomes</taxon>
        <taxon>ecological metagenomes</taxon>
    </lineage>
</organism>
<dbReference type="EMBL" id="BART01038177">
    <property type="protein sequence ID" value="GAH14886.1"/>
    <property type="molecule type" value="Genomic_DNA"/>
</dbReference>
<evidence type="ECO:0000313" key="1">
    <source>
        <dbReference type="EMBL" id="GAH14886.1"/>
    </source>
</evidence>
<comment type="caution">
    <text evidence="1">The sequence shown here is derived from an EMBL/GenBank/DDBJ whole genome shotgun (WGS) entry which is preliminary data.</text>
</comment>
<feature type="non-terminal residue" evidence="1">
    <location>
        <position position="1"/>
    </location>
</feature>
<gene>
    <name evidence="1" type="ORF">S01H4_63465</name>
</gene>
<dbReference type="AlphaFoldDB" id="X1D284"/>
<reference evidence="1" key="1">
    <citation type="journal article" date="2014" name="Front. Microbiol.">
        <title>High frequency of phylogenetically diverse reductive dehalogenase-homologous genes in deep subseafloor sedimentary metagenomes.</title>
        <authorList>
            <person name="Kawai M."/>
            <person name="Futagami T."/>
            <person name="Toyoda A."/>
            <person name="Takaki Y."/>
            <person name="Nishi S."/>
            <person name="Hori S."/>
            <person name="Arai W."/>
            <person name="Tsubouchi T."/>
            <person name="Morono Y."/>
            <person name="Uchiyama I."/>
            <person name="Ito T."/>
            <person name="Fujiyama A."/>
            <person name="Inagaki F."/>
            <person name="Takami H."/>
        </authorList>
    </citation>
    <scope>NUCLEOTIDE SEQUENCE</scope>
    <source>
        <strain evidence="1">Expedition CK06-06</strain>
    </source>
</reference>
<proteinExistence type="predicted"/>
<name>X1D284_9ZZZZ</name>
<protein>
    <submittedName>
        <fullName evidence="1">Uncharacterized protein</fullName>
    </submittedName>
</protein>
<accession>X1D284</accession>